<dbReference type="EMBL" id="JAAHBT010000224">
    <property type="protein sequence ID" value="NES11252.1"/>
    <property type="molecule type" value="Genomic_DNA"/>
</dbReference>
<dbReference type="InterPro" id="IPR003607">
    <property type="entry name" value="HD/PDEase_dom"/>
</dbReference>
<evidence type="ECO:0000313" key="3">
    <source>
        <dbReference type="EMBL" id="NES11252.1"/>
    </source>
</evidence>
<sequence>MTLLMASPYRELLADAIALRNRGMLIALVLLALGVLMALAMARLASRPLQALTVEAAKIEHFNFDEPIEVESQIAEVVDLSRAMGSMKNTIHRFLELSIALSSETNFQQLLAHLVREMQEITNAEVSLIYLADADATRLQLARAHCRSGLLDVEPGTDIDLAVAEDHPLVRAMHEARPCSLSTEVLQRHFPQFSGINPPSSLWVLPLKNRAGHLLGALALLVDEQQHPLSPELMAFVEALSTTSAVALNTQRLVDEQKVLLEAFIQLIAGAIDAKSPYTGGHCQRVPELTKMLARAACAERSGPFAAFNLSEDEWEELHIAAWLHDCGKVTTPEYVVDKATKLETLHDRIHEIRMRFEVLKRDAELACWKAIAAGGDTGPLQTALDEQLRELDEEFAFVAECNEGGEFMAPERVERLQRIAARTWRRTLSDRIGISHEEKARKNLTPEPALPVDEPLLADKPEHIFPRGRANRCLQTTPGGSRSRCPNTCTTVANSTTSALAEVPSSRRSATRSTSTSSRP</sequence>
<dbReference type="GO" id="GO:0007165">
    <property type="term" value="P:signal transduction"/>
    <property type="evidence" value="ECO:0007669"/>
    <property type="project" value="InterPro"/>
</dbReference>
<name>A0A6I5RSX1_9PSED</name>
<comment type="caution">
    <text evidence="3">The sequence shown here is derived from an EMBL/GenBank/DDBJ whole genome shotgun (WGS) entry which is preliminary data.</text>
</comment>
<dbReference type="SMART" id="SM00065">
    <property type="entry name" value="GAF"/>
    <property type="match status" value="1"/>
</dbReference>
<dbReference type="InterPro" id="IPR003660">
    <property type="entry name" value="HAMP_dom"/>
</dbReference>
<dbReference type="Proteomes" id="UP000471751">
    <property type="component" value="Unassembled WGS sequence"/>
</dbReference>
<evidence type="ECO:0000313" key="4">
    <source>
        <dbReference type="Proteomes" id="UP000471751"/>
    </source>
</evidence>
<accession>A0A6I5RSX1</accession>
<dbReference type="AlphaFoldDB" id="A0A6I5RSX1"/>
<dbReference type="GO" id="GO:0016020">
    <property type="term" value="C:membrane"/>
    <property type="evidence" value="ECO:0007669"/>
    <property type="project" value="InterPro"/>
</dbReference>
<dbReference type="PANTHER" id="PTHR43155">
    <property type="entry name" value="CYCLIC DI-GMP PHOSPHODIESTERASE PA4108-RELATED"/>
    <property type="match status" value="1"/>
</dbReference>
<protein>
    <submittedName>
        <fullName evidence="3">GAF domain-containing protein</fullName>
    </submittedName>
</protein>
<dbReference type="PROSITE" id="PS50885">
    <property type="entry name" value="HAMP"/>
    <property type="match status" value="1"/>
</dbReference>
<dbReference type="InterPro" id="IPR003018">
    <property type="entry name" value="GAF"/>
</dbReference>
<evidence type="ECO:0000256" key="1">
    <source>
        <dbReference type="SAM" id="MobiDB-lite"/>
    </source>
</evidence>
<feature type="domain" description="HAMP" evidence="2">
    <location>
        <begin position="43"/>
        <end position="96"/>
    </location>
</feature>
<proteinExistence type="predicted"/>
<feature type="compositionally biased region" description="Low complexity" evidence="1">
    <location>
        <begin position="507"/>
        <end position="521"/>
    </location>
</feature>
<dbReference type="CDD" id="cd00077">
    <property type="entry name" value="HDc"/>
    <property type="match status" value="1"/>
</dbReference>
<reference evidence="3 4" key="1">
    <citation type="submission" date="2020-02" db="EMBL/GenBank/DDBJ databases">
        <title>Broccoli isolated Pseudomonas sp.</title>
        <authorList>
            <person name="Fujikawa T."/>
            <person name="Sawada H."/>
        </authorList>
    </citation>
    <scope>NUCLEOTIDE SEQUENCE [LARGE SCALE GENOMIC DNA]</scope>
    <source>
        <strain evidence="3 4">JCM 32154</strain>
    </source>
</reference>
<dbReference type="SUPFAM" id="SSF55781">
    <property type="entry name" value="GAF domain-like"/>
    <property type="match status" value="1"/>
</dbReference>
<gene>
    <name evidence="3" type="ORF">G3O07_18340</name>
</gene>
<dbReference type="SUPFAM" id="SSF109604">
    <property type="entry name" value="HD-domain/PDEase-like"/>
    <property type="match status" value="1"/>
</dbReference>
<dbReference type="Gene3D" id="1.10.3210.10">
    <property type="entry name" value="Hypothetical protein af1432"/>
    <property type="match status" value="1"/>
</dbReference>
<dbReference type="PANTHER" id="PTHR43155:SF2">
    <property type="entry name" value="CYCLIC DI-GMP PHOSPHODIESTERASE PA4108"/>
    <property type="match status" value="1"/>
</dbReference>
<evidence type="ECO:0000259" key="2">
    <source>
        <dbReference type="PROSITE" id="PS50885"/>
    </source>
</evidence>
<feature type="region of interest" description="Disordered" evidence="1">
    <location>
        <begin position="497"/>
        <end position="521"/>
    </location>
</feature>
<dbReference type="Pfam" id="PF13185">
    <property type="entry name" value="GAF_2"/>
    <property type="match status" value="1"/>
</dbReference>
<organism evidence="3 4">
    <name type="scientific">Pseudomonas laurentiana</name>
    <dbReference type="NCBI Taxonomy" id="2364649"/>
    <lineage>
        <taxon>Bacteria</taxon>
        <taxon>Pseudomonadati</taxon>
        <taxon>Pseudomonadota</taxon>
        <taxon>Gammaproteobacteria</taxon>
        <taxon>Pseudomonadales</taxon>
        <taxon>Pseudomonadaceae</taxon>
        <taxon>Pseudomonas</taxon>
    </lineage>
</organism>
<dbReference type="Gene3D" id="6.10.340.10">
    <property type="match status" value="1"/>
</dbReference>
<keyword evidence="4" id="KW-1185">Reference proteome</keyword>
<dbReference type="InterPro" id="IPR029016">
    <property type="entry name" value="GAF-like_dom_sf"/>
</dbReference>
<dbReference type="Gene3D" id="3.30.450.40">
    <property type="match status" value="1"/>
</dbReference>